<protein>
    <submittedName>
        <fullName evidence="2">Uncharacterized protein</fullName>
    </submittedName>
</protein>
<dbReference type="EMBL" id="JTDE01022238">
    <property type="protein sequence ID" value="KAF7231894.1"/>
    <property type="molecule type" value="Genomic_DNA"/>
</dbReference>
<feature type="region of interest" description="Disordered" evidence="1">
    <location>
        <begin position="109"/>
        <end position="130"/>
    </location>
</feature>
<proteinExistence type="predicted"/>
<evidence type="ECO:0000313" key="2">
    <source>
        <dbReference type="EMBL" id="KAF7231894.1"/>
    </source>
</evidence>
<name>A0A8S9YGW8_9TREM</name>
<dbReference type="AlphaFoldDB" id="A0A8S9YGW8"/>
<evidence type="ECO:0000256" key="1">
    <source>
        <dbReference type="SAM" id="MobiDB-lite"/>
    </source>
</evidence>
<evidence type="ECO:0000313" key="3">
    <source>
        <dbReference type="Proteomes" id="UP000822476"/>
    </source>
</evidence>
<sequence>MCTHFHVYYVLYIIVDADTMTLTTSTQLSGSDDEYVVPHMDIACLQNSLAYQKVLEEPWTYLHNWNTLAPSVQQELAHSFMNTLGEMKTEMAVTQGLFDPYTVNQYTAQYVGEPQPENGSTRPAASAPSE</sequence>
<reference evidence="2" key="1">
    <citation type="submission" date="2019-07" db="EMBL/GenBank/DDBJ databases">
        <title>Annotation for the trematode Paragonimus miyazaki's.</title>
        <authorList>
            <person name="Choi Y.-J."/>
        </authorList>
    </citation>
    <scope>NUCLEOTIDE SEQUENCE</scope>
    <source>
        <strain evidence="2">Japan</strain>
    </source>
</reference>
<keyword evidence="3" id="KW-1185">Reference proteome</keyword>
<gene>
    <name evidence="2" type="ORF">EG68_12476</name>
</gene>
<accession>A0A8S9YGW8</accession>
<dbReference type="Proteomes" id="UP000822476">
    <property type="component" value="Unassembled WGS sequence"/>
</dbReference>
<comment type="caution">
    <text evidence="2">The sequence shown here is derived from an EMBL/GenBank/DDBJ whole genome shotgun (WGS) entry which is preliminary data.</text>
</comment>
<organism evidence="2 3">
    <name type="scientific">Paragonimus skrjabini miyazakii</name>
    <dbReference type="NCBI Taxonomy" id="59628"/>
    <lineage>
        <taxon>Eukaryota</taxon>
        <taxon>Metazoa</taxon>
        <taxon>Spiralia</taxon>
        <taxon>Lophotrochozoa</taxon>
        <taxon>Platyhelminthes</taxon>
        <taxon>Trematoda</taxon>
        <taxon>Digenea</taxon>
        <taxon>Plagiorchiida</taxon>
        <taxon>Troglotremata</taxon>
        <taxon>Troglotrematidae</taxon>
        <taxon>Paragonimus</taxon>
    </lineage>
</organism>
<dbReference type="OrthoDB" id="6239263at2759"/>
<feature type="compositionally biased region" description="Polar residues" evidence="1">
    <location>
        <begin position="117"/>
        <end position="130"/>
    </location>
</feature>